<dbReference type="InterPro" id="IPR027417">
    <property type="entry name" value="P-loop_NTPase"/>
</dbReference>
<feature type="non-terminal residue" evidence="2">
    <location>
        <position position="83"/>
    </location>
</feature>
<gene>
    <name evidence="2" type="ORF">PACLA_8A089198</name>
</gene>
<sequence length="83" mass="9116">ESVEEKVEQNEFNVTENSDSAKENESEDGKHIPFNPTASSSEETSFESLKESVSGKTLKAISDMGFTHMTEIQHKSIAPLLNG</sequence>
<feature type="compositionally biased region" description="Basic and acidic residues" evidence="1">
    <location>
        <begin position="19"/>
        <end position="31"/>
    </location>
</feature>
<reference evidence="2" key="1">
    <citation type="submission" date="2020-04" db="EMBL/GenBank/DDBJ databases">
        <authorList>
            <person name="Alioto T."/>
            <person name="Alioto T."/>
            <person name="Gomez Garrido J."/>
        </authorList>
    </citation>
    <scope>NUCLEOTIDE SEQUENCE</scope>
    <source>
        <strain evidence="2">A484AB</strain>
    </source>
</reference>
<dbReference type="Proteomes" id="UP001152795">
    <property type="component" value="Unassembled WGS sequence"/>
</dbReference>
<keyword evidence="2" id="KW-0547">Nucleotide-binding</keyword>
<name>A0A7D9JU20_PARCT</name>
<keyword evidence="3" id="KW-1185">Reference proteome</keyword>
<dbReference type="AlphaFoldDB" id="A0A7D9JU20"/>
<dbReference type="OrthoDB" id="10259640at2759"/>
<keyword evidence="2" id="KW-0067">ATP-binding</keyword>
<keyword evidence="2" id="KW-0378">Hydrolase</keyword>
<organism evidence="2 3">
    <name type="scientific">Paramuricea clavata</name>
    <name type="common">Red gorgonian</name>
    <name type="synonym">Violescent sea-whip</name>
    <dbReference type="NCBI Taxonomy" id="317549"/>
    <lineage>
        <taxon>Eukaryota</taxon>
        <taxon>Metazoa</taxon>
        <taxon>Cnidaria</taxon>
        <taxon>Anthozoa</taxon>
        <taxon>Octocorallia</taxon>
        <taxon>Malacalcyonacea</taxon>
        <taxon>Plexauridae</taxon>
        <taxon>Paramuricea</taxon>
    </lineage>
</organism>
<keyword evidence="2" id="KW-0347">Helicase</keyword>
<accession>A0A7D9JU20</accession>
<dbReference type="EMBL" id="CACRXK020021533">
    <property type="protein sequence ID" value="CAB4035948.1"/>
    <property type="molecule type" value="Genomic_DNA"/>
</dbReference>
<dbReference type="GO" id="GO:0004386">
    <property type="term" value="F:helicase activity"/>
    <property type="evidence" value="ECO:0007669"/>
    <property type="project" value="UniProtKB-KW"/>
</dbReference>
<protein>
    <submittedName>
        <fullName evidence="2">ATP-dependent RNA helicase DDX18</fullName>
    </submittedName>
</protein>
<feature type="non-terminal residue" evidence="2">
    <location>
        <position position="1"/>
    </location>
</feature>
<evidence type="ECO:0000313" key="3">
    <source>
        <dbReference type="Proteomes" id="UP001152795"/>
    </source>
</evidence>
<feature type="region of interest" description="Disordered" evidence="1">
    <location>
        <begin position="1"/>
        <end position="54"/>
    </location>
</feature>
<dbReference type="Gene3D" id="3.40.50.300">
    <property type="entry name" value="P-loop containing nucleotide triphosphate hydrolases"/>
    <property type="match status" value="1"/>
</dbReference>
<comment type="caution">
    <text evidence="2">The sequence shown here is derived from an EMBL/GenBank/DDBJ whole genome shotgun (WGS) entry which is preliminary data.</text>
</comment>
<evidence type="ECO:0000256" key="1">
    <source>
        <dbReference type="SAM" id="MobiDB-lite"/>
    </source>
</evidence>
<evidence type="ECO:0000313" key="2">
    <source>
        <dbReference type="EMBL" id="CAB4035948.1"/>
    </source>
</evidence>
<proteinExistence type="predicted"/>